<dbReference type="FunFam" id="2.40.10.10:FF:000166">
    <property type="entry name" value="Trypsin"/>
    <property type="match status" value="1"/>
</dbReference>
<evidence type="ECO:0000259" key="2">
    <source>
        <dbReference type="PROSITE" id="PS50240"/>
    </source>
</evidence>
<feature type="domain" description="Peptidase S1" evidence="2">
    <location>
        <begin position="51"/>
        <end position="307"/>
    </location>
</feature>
<dbReference type="PROSITE" id="PS50240">
    <property type="entry name" value="TRYPSIN_DOM"/>
    <property type="match status" value="1"/>
</dbReference>
<dbReference type="InterPro" id="IPR001254">
    <property type="entry name" value="Trypsin_dom"/>
</dbReference>
<dbReference type="InterPro" id="IPR043504">
    <property type="entry name" value="Peptidase_S1_PA_chymotrypsin"/>
</dbReference>
<organism evidence="3 4">
    <name type="scientific">Smittium mucronatum</name>
    <dbReference type="NCBI Taxonomy" id="133383"/>
    <lineage>
        <taxon>Eukaryota</taxon>
        <taxon>Fungi</taxon>
        <taxon>Fungi incertae sedis</taxon>
        <taxon>Zoopagomycota</taxon>
        <taxon>Kickxellomycotina</taxon>
        <taxon>Harpellomycetes</taxon>
        <taxon>Harpellales</taxon>
        <taxon>Legeriomycetaceae</taxon>
        <taxon>Smittium</taxon>
    </lineage>
</organism>
<dbReference type="InterPro" id="IPR018114">
    <property type="entry name" value="TRYPSIN_HIS"/>
</dbReference>
<dbReference type="PRINTS" id="PR00722">
    <property type="entry name" value="CHYMOTRYPSIN"/>
</dbReference>
<protein>
    <submittedName>
        <fullName evidence="3">Mite allergen Der p 3</fullName>
    </submittedName>
</protein>
<dbReference type="Pfam" id="PF00089">
    <property type="entry name" value="Trypsin"/>
    <property type="match status" value="1"/>
</dbReference>
<gene>
    <name evidence="3" type="ORF">AYI68_g4802</name>
</gene>
<keyword evidence="1" id="KW-1015">Disulfide bond</keyword>
<dbReference type="InterPro" id="IPR009003">
    <property type="entry name" value="Peptidase_S1_PA"/>
</dbReference>
<dbReference type="Gene3D" id="2.40.10.10">
    <property type="entry name" value="Trypsin-like serine proteases"/>
    <property type="match status" value="1"/>
</dbReference>
<evidence type="ECO:0000256" key="1">
    <source>
        <dbReference type="ARBA" id="ARBA00023157"/>
    </source>
</evidence>
<keyword evidence="4" id="KW-1185">Reference proteome</keyword>
<reference evidence="3 4" key="1">
    <citation type="journal article" date="2016" name="Mol. Biol. Evol.">
        <title>Genome-Wide Survey of Gut Fungi (Harpellales) Reveals the First Horizontally Transferred Ubiquitin Gene from a Mosquito Host.</title>
        <authorList>
            <person name="Wang Y."/>
            <person name="White M.M."/>
            <person name="Kvist S."/>
            <person name="Moncalvo J.M."/>
        </authorList>
    </citation>
    <scope>NUCLEOTIDE SEQUENCE [LARGE SCALE GENOMIC DNA]</scope>
    <source>
        <strain evidence="3 4">ALG-7-W6</strain>
    </source>
</reference>
<dbReference type="PANTHER" id="PTHR24252:SF7">
    <property type="entry name" value="HYALIN"/>
    <property type="match status" value="1"/>
</dbReference>
<proteinExistence type="predicted"/>
<dbReference type="STRING" id="133383.A0A1R0GW48"/>
<dbReference type="AlphaFoldDB" id="A0A1R0GW48"/>
<dbReference type="SMART" id="SM00020">
    <property type="entry name" value="Tryp_SPc"/>
    <property type="match status" value="1"/>
</dbReference>
<accession>A0A1R0GW48</accession>
<dbReference type="PROSITE" id="PS00134">
    <property type="entry name" value="TRYPSIN_HIS"/>
    <property type="match status" value="1"/>
</dbReference>
<dbReference type="PANTHER" id="PTHR24252">
    <property type="entry name" value="ACROSIN-RELATED"/>
    <property type="match status" value="1"/>
</dbReference>
<dbReference type="SUPFAM" id="SSF50494">
    <property type="entry name" value="Trypsin-like serine proteases"/>
    <property type="match status" value="1"/>
</dbReference>
<dbReference type="OrthoDB" id="6380398at2759"/>
<evidence type="ECO:0000313" key="4">
    <source>
        <dbReference type="Proteomes" id="UP000187455"/>
    </source>
</evidence>
<dbReference type="GO" id="GO:0004252">
    <property type="term" value="F:serine-type endopeptidase activity"/>
    <property type="evidence" value="ECO:0007669"/>
    <property type="project" value="InterPro"/>
</dbReference>
<evidence type="ECO:0000313" key="3">
    <source>
        <dbReference type="EMBL" id="OLY81097.1"/>
    </source>
</evidence>
<dbReference type="Proteomes" id="UP000187455">
    <property type="component" value="Unassembled WGS sequence"/>
</dbReference>
<dbReference type="GO" id="GO:0006508">
    <property type="term" value="P:proteolysis"/>
    <property type="evidence" value="ECO:0007669"/>
    <property type="project" value="InterPro"/>
</dbReference>
<name>A0A1R0GW48_9FUNG</name>
<sequence>MNTRLILQTILSAVALAISIAVGISMISKYRPQNLEEKLDRAVVPLNSDRIVGGKLVVANEFPFAAVLKIDVGSSRYTCGGTIISEKFIVTAAHCMYATARGIKPSELEIGVGNPDLTLAGWVKAKKILVHPDYNGLLITNDIALIELNEPLSFNDTINRAQIDLSLMKKGSEMTVIGWGVTSNESKTSSKVLEKTDLYVQDPAKCAPVRKDFNSNDLDIVCISNTENHKDTCYGDSGGPALSAVPSGNTGPPNSKVKYNLVGITSYGDSTQKVVDSKGRPECGSDGATGFYTRVGFFLKFIAANTKLTVEYLVANTTSSGIPLSDKFSPQQSALTIDN</sequence>
<comment type="caution">
    <text evidence="3">The sequence shown here is derived from an EMBL/GenBank/DDBJ whole genome shotgun (WGS) entry which is preliminary data.</text>
</comment>
<dbReference type="EMBL" id="LSSL01002782">
    <property type="protein sequence ID" value="OLY81097.1"/>
    <property type="molecule type" value="Genomic_DNA"/>
</dbReference>
<dbReference type="CDD" id="cd00190">
    <property type="entry name" value="Tryp_SPc"/>
    <property type="match status" value="1"/>
</dbReference>
<dbReference type="InterPro" id="IPR001314">
    <property type="entry name" value="Peptidase_S1A"/>
</dbReference>